<comment type="caution">
    <text evidence="6">The sequence shown here is derived from an EMBL/GenBank/DDBJ whole genome shotgun (WGS) entry which is preliminary data.</text>
</comment>
<accession>A0A7K1UHS0</accession>
<dbReference type="CDD" id="cd03255">
    <property type="entry name" value="ABC_MJ0796_LolCDE_FtsE"/>
    <property type="match status" value="1"/>
</dbReference>
<gene>
    <name evidence="6" type="ORF">GNZ21_06110</name>
</gene>
<evidence type="ECO:0000313" key="7">
    <source>
        <dbReference type="Proteomes" id="UP000460157"/>
    </source>
</evidence>
<name>A0A7K1UHS0_9MICC</name>
<dbReference type="RefSeq" id="WP_188503858.1">
    <property type="nucleotide sequence ID" value="NZ_BMFX01000048.1"/>
</dbReference>
<keyword evidence="4 6" id="KW-0067">ATP-binding</keyword>
<dbReference type="InterPro" id="IPR017911">
    <property type="entry name" value="MacB-like_ATP-bd"/>
</dbReference>
<keyword evidence="3" id="KW-0547">Nucleotide-binding</keyword>
<reference evidence="6 7" key="1">
    <citation type="submission" date="2019-12" db="EMBL/GenBank/DDBJ databases">
        <title>Nesterenkonia muleiensis sp. nov., a novel actinobacterium isolated from sap of Populus euphratica.</title>
        <authorList>
            <person name="Wang R."/>
        </authorList>
    </citation>
    <scope>NUCLEOTIDE SEQUENCE [LARGE SCALE GENOMIC DNA]</scope>
    <source>
        <strain evidence="6 7">F10</strain>
    </source>
</reference>
<dbReference type="Proteomes" id="UP000460157">
    <property type="component" value="Unassembled WGS sequence"/>
</dbReference>
<dbReference type="GO" id="GO:0022857">
    <property type="term" value="F:transmembrane transporter activity"/>
    <property type="evidence" value="ECO:0007669"/>
    <property type="project" value="TreeGrafter"/>
</dbReference>
<evidence type="ECO:0000259" key="5">
    <source>
        <dbReference type="PROSITE" id="PS50893"/>
    </source>
</evidence>
<dbReference type="PANTHER" id="PTHR24220">
    <property type="entry name" value="IMPORT ATP-BINDING PROTEIN"/>
    <property type="match status" value="1"/>
</dbReference>
<dbReference type="PROSITE" id="PS50893">
    <property type="entry name" value="ABC_TRANSPORTER_2"/>
    <property type="match status" value="1"/>
</dbReference>
<dbReference type="SUPFAM" id="SSF52540">
    <property type="entry name" value="P-loop containing nucleoside triphosphate hydrolases"/>
    <property type="match status" value="1"/>
</dbReference>
<protein>
    <submittedName>
        <fullName evidence="6">ATP-binding cassette domain-containing protein</fullName>
    </submittedName>
</protein>
<organism evidence="6 7">
    <name type="scientific">Nesterenkonia alkaliphila</name>
    <dbReference type="NCBI Taxonomy" id="1463631"/>
    <lineage>
        <taxon>Bacteria</taxon>
        <taxon>Bacillati</taxon>
        <taxon>Actinomycetota</taxon>
        <taxon>Actinomycetes</taxon>
        <taxon>Micrococcales</taxon>
        <taxon>Micrococcaceae</taxon>
        <taxon>Nesterenkonia</taxon>
    </lineage>
</organism>
<dbReference type="InterPro" id="IPR017871">
    <property type="entry name" value="ABC_transporter-like_CS"/>
</dbReference>
<evidence type="ECO:0000256" key="2">
    <source>
        <dbReference type="ARBA" id="ARBA00022448"/>
    </source>
</evidence>
<evidence type="ECO:0000256" key="1">
    <source>
        <dbReference type="ARBA" id="ARBA00005417"/>
    </source>
</evidence>
<evidence type="ECO:0000256" key="4">
    <source>
        <dbReference type="ARBA" id="ARBA00022840"/>
    </source>
</evidence>
<proteinExistence type="inferred from homology"/>
<feature type="domain" description="ABC transporter" evidence="5">
    <location>
        <begin position="2"/>
        <end position="214"/>
    </location>
</feature>
<dbReference type="InterPro" id="IPR027417">
    <property type="entry name" value="P-loop_NTPase"/>
</dbReference>
<keyword evidence="2" id="KW-0813">Transport</keyword>
<dbReference type="SMART" id="SM00382">
    <property type="entry name" value="AAA"/>
    <property type="match status" value="1"/>
</dbReference>
<dbReference type="Pfam" id="PF00005">
    <property type="entry name" value="ABC_tran"/>
    <property type="match status" value="1"/>
</dbReference>
<dbReference type="InterPro" id="IPR003593">
    <property type="entry name" value="AAA+_ATPase"/>
</dbReference>
<comment type="similarity">
    <text evidence="1">Belongs to the ABC transporter superfamily.</text>
</comment>
<dbReference type="InterPro" id="IPR003439">
    <property type="entry name" value="ABC_transporter-like_ATP-bd"/>
</dbReference>
<dbReference type="AlphaFoldDB" id="A0A7K1UHS0"/>
<dbReference type="GO" id="GO:0005886">
    <property type="term" value="C:plasma membrane"/>
    <property type="evidence" value="ECO:0007669"/>
    <property type="project" value="TreeGrafter"/>
</dbReference>
<dbReference type="Gene3D" id="3.40.50.300">
    <property type="entry name" value="P-loop containing nucleotide triphosphate hydrolases"/>
    <property type="match status" value="1"/>
</dbReference>
<sequence>MLSVENLTFRYRRGGEELFDDLSYAFEPGRVTAVTGASGRGKSTLLYVLGLMLTPLRGTVTLQGNNVSAAADAERSRIRAESIGFVFQDSALDPTRTILDSVTEPALYAGWSRSRAQEQGRVLLERMGVGNRADHMPGEISGGQAQRVAVCRSLVTDPAVVLADEPTGNLDQANAEGVLTALSEAAGAGALARTVVIATHDPFVIEFADEVLAL</sequence>
<dbReference type="GO" id="GO:0005524">
    <property type="term" value="F:ATP binding"/>
    <property type="evidence" value="ECO:0007669"/>
    <property type="project" value="UniProtKB-KW"/>
</dbReference>
<keyword evidence="7" id="KW-1185">Reference proteome</keyword>
<dbReference type="GO" id="GO:0016887">
    <property type="term" value="F:ATP hydrolysis activity"/>
    <property type="evidence" value="ECO:0007669"/>
    <property type="project" value="InterPro"/>
</dbReference>
<evidence type="ECO:0000256" key="3">
    <source>
        <dbReference type="ARBA" id="ARBA00022741"/>
    </source>
</evidence>
<dbReference type="InterPro" id="IPR015854">
    <property type="entry name" value="ABC_transpr_LolD-like"/>
</dbReference>
<dbReference type="EMBL" id="WRPM01000041">
    <property type="protein sequence ID" value="MVT25934.1"/>
    <property type="molecule type" value="Genomic_DNA"/>
</dbReference>
<evidence type="ECO:0000313" key="6">
    <source>
        <dbReference type="EMBL" id="MVT25934.1"/>
    </source>
</evidence>
<dbReference type="PROSITE" id="PS00211">
    <property type="entry name" value="ABC_TRANSPORTER_1"/>
    <property type="match status" value="1"/>
</dbReference>
<dbReference type="PANTHER" id="PTHR24220:SF689">
    <property type="entry name" value="LIPOPROTEIN-RELEASING SYSTEM ATP-BINDING PROTEIN LOLD"/>
    <property type="match status" value="1"/>
</dbReference>